<dbReference type="RefSeq" id="WP_148690442.1">
    <property type="nucleotide sequence ID" value="NZ_CP020477.1"/>
</dbReference>
<dbReference type="STRING" id="282676.B6F84_00770"/>
<keyword evidence="1" id="KW-0560">Oxidoreductase</keyword>
<dbReference type="Proteomes" id="UP000193404">
    <property type="component" value="Chromosome"/>
</dbReference>
<evidence type="ECO:0000256" key="2">
    <source>
        <dbReference type="ARBA" id="ARBA00023033"/>
    </source>
</evidence>
<dbReference type="KEGG" id="aman:B6F84_00770"/>
<keyword evidence="2" id="KW-0503">Monooxygenase</keyword>
<dbReference type="GO" id="GO:0004497">
    <property type="term" value="F:monooxygenase activity"/>
    <property type="evidence" value="ECO:0007669"/>
    <property type="project" value="UniProtKB-KW"/>
</dbReference>
<dbReference type="OrthoDB" id="39097at2157"/>
<dbReference type="Pfam" id="PF02332">
    <property type="entry name" value="Phenol_Hydrox"/>
    <property type="match status" value="1"/>
</dbReference>
<keyword evidence="4" id="KW-1185">Reference proteome</keyword>
<dbReference type="SUPFAM" id="SSF47240">
    <property type="entry name" value="Ferritin-like"/>
    <property type="match status" value="1"/>
</dbReference>
<dbReference type="Gene3D" id="1.10.620.20">
    <property type="entry name" value="Ribonucleotide Reductase, subunit A"/>
    <property type="match status" value="1"/>
</dbReference>
<dbReference type="GeneID" id="41589406"/>
<dbReference type="InterPro" id="IPR009078">
    <property type="entry name" value="Ferritin-like_SF"/>
</dbReference>
<sequence>MKPTPQEPRLPTRDEYYDLENRLEWTPKYVSEEELFPVDMTGVPNLPIDVWAELYDAPYKVTYREYVKNQKEKDQKVFSVRDAGIRAELVKKLDSTYHQGAFCFHITAVPIPEYTAAIAEIRMARFAKAGEWRNLATFGSMDEVRHAQLQILLSHDNVTVNPKFAFAHKMFWTDGWLPIAARSFFDDTITGTTAIEFALLTTFAFETGFTNLQFIAYAAMANKANDFVFSTATQSIQTDESRHAQIGHPVLKTFTDVTKLSEELQKKV</sequence>
<proteinExistence type="predicted"/>
<dbReference type="InterPro" id="IPR012348">
    <property type="entry name" value="RNR-like"/>
</dbReference>
<evidence type="ECO:0000313" key="3">
    <source>
        <dbReference type="EMBL" id="ARM74696.1"/>
    </source>
</evidence>
<dbReference type="AlphaFoldDB" id="A0A1W6JWN2"/>
<accession>A0A1W6JWN2</accession>
<evidence type="ECO:0000256" key="1">
    <source>
        <dbReference type="ARBA" id="ARBA00023002"/>
    </source>
</evidence>
<name>A0A1W6JWN2_9CREN</name>
<dbReference type="InterPro" id="IPR003430">
    <property type="entry name" value="Phenol_Hydrox"/>
</dbReference>
<protein>
    <submittedName>
        <fullName evidence="3">Toluene hydroxylase</fullName>
    </submittedName>
</protein>
<dbReference type="EMBL" id="CP020477">
    <property type="protein sequence ID" value="ARM74696.1"/>
    <property type="molecule type" value="Genomic_DNA"/>
</dbReference>
<evidence type="ECO:0000313" key="4">
    <source>
        <dbReference type="Proteomes" id="UP000193404"/>
    </source>
</evidence>
<organism evidence="3 4">
    <name type="scientific">Acidianus manzaensis</name>
    <dbReference type="NCBI Taxonomy" id="282676"/>
    <lineage>
        <taxon>Archaea</taxon>
        <taxon>Thermoproteota</taxon>
        <taxon>Thermoprotei</taxon>
        <taxon>Sulfolobales</taxon>
        <taxon>Sulfolobaceae</taxon>
        <taxon>Acidianus</taxon>
    </lineage>
</organism>
<gene>
    <name evidence="3" type="ORF">B6F84_00770</name>
</gene>
<reference evidence="3 4" key="1">
    <citation type="submission" date="2017-03" db="EMBL/GenBank/DDBJ databases">
        <title>Sulfur activation and transportation mechanism of thermophilic Archaea Acidianus manzaensis YN-25.</title>
        <authorList>
            <person name="Ma Y."/>
            <person name="Yang Y."/>
            <person name="Xia J."/>
        </authorList>
    </citation>
    <scope>NUCLEOTIDE SEQUENCE [LARGE SCALE GENOMIC DNA]</scope>
    <source>
        <strain evidence="3 4">YN-25</strain>
    </source>
</reference>